<dbReference type="GO" id="GO:0016887">
    <property type="term" value="F:ATP hydrolysis activity"/>
    <property type="evidence" value="ECO:0007669"/>
    <property type="project" value="InterPro"/>
</dbReference>
<keyword evidence="8 9" id="KW-0472">Membrane</keyword>
<keyword evidence="2" id="KW-0813">Transport</keyword>
<dbReference type="InterPro" id="IPR003593">
    <property type="entry name" value="AAA+_ATPase"/>
</dbReference>
<dbReference type="AlphaFoldDB" id="A0A7W8AEU3"/>
<dbReference type="Proteomes" id="UP000568380">
    <property type="component" value="Unassembled WGS sequence"/>
</dbReference>
<sequence>MRIMVIGAGCAVLALMPVLWGDAYYLNMLILIFLLAIMASSWNIMGGYTGYISLGQSAFLGVGAYTTAIAADAWSISPFLAAPLGGLVAGALAAVLGLVTFRARGNAFIMITFAMLYLLGIVALNWTSVTNGNDGMVLPALTWSRDYALWPFYYGLLGLLILTLLMSRAIASSRFGLGLTAIREDEEKAAGIGVHTSAAKLAAFVASSVPIGVAGGVYGYYLGFLDSRAMFSIVTSIMIVLAALLGGTGTLWGPVLGAFLLEPFSQLTNQLFTGPAAGAWRLIVFGGLLLAILLFLPKGIIPGVRQALARGRPAAVGKRLTLTAVPSWLAVGDGARLEARDVRKRFGGLTVLDGLGLTVEPGSITGLIGPNGSGKTTLFNLIDGAMKPDSGTILLDGRRIDGSSRWVRSRSGLGRTHQITRLFPKLSVLRNVVAGSNGSWAAPAITGAQAARGAELLDLVGLADYRDLPAGELSYGQQKLIELIQILMLQPRLVLLDEPAGGINPTQIEQMGALIRELNRTGTTFLIVEHNMPFVLGLCDTVHVLAGGRRIASGTPQEVRSDPLVLDAYLTGASQ</sequence>
<evidence type="ECO:0000256" key="8">
    <source>
        <dbReference type="ARBA" id="ARBA00023136"/>
    </source>
</evidence>
<feature type="transmembrane region" description="Helical" evidence="9">
    <location>
        <begin position="233"/>
        <end position="261"/>
    </location>
</feature>
<keyword evidence="6" id="KW-0067">ATP-binding</keyword>
<proteinExistence type="predicted"/>
<evidence type="ECO:0000256" key="6">
    <source>
        <dbReference type="ARBA" id="ARBA00022840"/>
    </source>
</evidence>
<dbReference type="InterPro" id="IPR027417">
    <property type="entry name" value="P-loop_NTPase"/>
</dbReference>
<keyword evidence="12" id="KW-1185">Reference proteome</keyword>
<evidence type="ECO:0000313" key="11">
    <source>
        <dbReference type="EMBL" id="MBB5084808.1"/>
    </source>
</evidence>
<gene>
    <name evidence="11" type="ORF">HNR40_010319</name>
</gene>
<dbReference type="SMART" id="SM00382">
    <property type="entry name" value="AAA"/>
    <property type="match status" value="1"/>
</dbReference>
<feature type="transmembrane region" description="Helical" evidence="9">
    <location>
        <begin position="82"/>
        <end position="101"/>
    </location>
</feature>
<dbReference type="PANTHER" id="PTHR45772:SF9">
    <property type="entry name" value="CONSERVED COMPONENT OF ABC TRANSPORTER FOR NATURAL AMINO ACIDS"/>
    <property type="match status" value="1"/>
</dbReference>
<dbReference type="InterPro" id="IPR032823">
    <property type="entry name" value="BCA_ABC_TP_C"/>
</dbReference>
<evidence type="ECO:0000256" key="2">
    <source>
        <dbReference type="ARBA" id="ARBA00022448"/>
    </source>
</evidence>
<keyword evidence="7 9" id="KW-1133">Transmembrane helix</keyword>
<evidence type="ECO:0000259" key="10">
    <source>
        <dbReference type="PROSITE" id="PS50893"/>
    </source>
</evidence>
<feature type="domain" description="ABC transporter" evidence="10">
    <location>
        <begin position="337"/>
        <end position="572"/>
    </location>
</feature>
<dbReference type="InterPro" id="IPR043428">
    <property type="entry name" value="LivM-like"/>
</dbReference>
<dbReference type="Pfam" id="PF02653">
    <property type="entry name" value="BPD_transp_2"/>
    <property type="match status" value="1"/>
</dbReference>
<comment type="subcellular location">
    <subcellularLocation>
        <location evidence="1">Cell membrane</location>
        <topology evidence="1">Multi-pass membrane protein</topology>
    </subcellularLocation>
</comment>
<feature type="transmembrane region" description="Helical" evidence="9">
    <location>
        <begin position="282"/>
        <end position="301"/>
    </location>
</feature>
<organism evidence="11 12">
    <name type="scientific">Nonomuraea endophytica</name>
    <dbReference type="NCBI Taxonomy" id="714136"/>
    <lineage>
        <taxon>Bacteria</taxon>
        <taxon>Bacillati</taxon>
        <taxon>Actinomycetota</taxon>
        <taxon>Actinomycetes</taxon>
        <taxon>Streptosporangiales</taxon>
        <taxon>Streptosporangiaceae</taxon>
        <taxon>Nonomuraea</taxon>
    </lineage>
</organism>
<evidence type="ECO:0000256" key="4">
    <source>
        <dbReference type="ARBA" id="ARBA00022692"/>
    </source>
</evidence>
<dbReference type="GO" id="GO:0005524">
    <property type="term" value="F:ATP binding"/>
    <property type="evidence" value="ECO:0007669"/>
    <property type="project" value="UniProtKB-KW"/>
</dbReference>
<keyword evidence="4 9" id="KW-0812">Transmembrane</keyword>
<dbReference type="EMBL" id="JACHIN010000026">
    <property type="protein sequence ID" value="MBB5084808.1"/>
    <property type="molecule type" value="Genomic_DNA"/>
</dbReference>
<name>A0A7W8AEU3_9ACTN</name>
<dbReference type="InterPro" id="IPR051120">
    <property type="entry name" value="ABC_AA/LPS_Transport"/>
</dbReference>
<evidence type="ECO:0000256" key="1">
    <source>
        <dbReference type="ARBA" id="ARBA00004651"/>
    </source>
</evidence>
<evidence type="ECO:0000256" key="7">
    <source>
        <dbReference type="ARBA" id="ARBA00022989"/>
    </source>
</evidence>
<evidence type="ECO:0000256" key="3">
    <source>
        <dbReference type="ARBA" id="ARBA00022475"/>
    </source>
</evidence>
<dbReference type="CDD" id="cd03219">
    <property type="entry name" value="ABC_Mj1267_LivG_branched"/>
    <property type="match status" value="1"/>
</dbReference>
<comment type="caution">
    <text evidence="11">The sequence shown here is derived from an EMBL/GenBank/DDBJ whole genome shotgun (WGS) entry which is preliminary data.</text>
</comment>
<evidence type="ECO:0000313" key="12">
    <source>
        <dbReference type="Proteomes" id="UP000568380"/>
    </source>
</evidence>
<evidence type="ECO:0000256" key="9">
    <source>
        <dbReference type="SAM" id="Phobius"/>
    </source>
</evidence>
<feature type="transmembrane region" description="Helical" evidence="9">
    <location>
        <begin position="31"/>
        <end position="51"/>
    </location>
</feature>
<dbReference type="PROSITE" id="PS50893">
    <property type="entry name" value="ABC_TRANSPORTER_2"/>
    <property type="match status" value="1"/>
</dbReference>
<feature type="transmembrane region" description="Helical" evidence="9">
    <location>
        <begin position="147"/>
        <end position="165"/>
    </location>
</feature>
<accession>A0A7W8AEU3</accession>
<keyword evidence="5" id="KW-0547">Nucleotide-binding</keyword>
<dbReference type="SUPFAM" id="SSF52540">
    <property type="entry name" value="P-loop containing nucleoside triphosphate hydrolases"/>
    <property type="match status" value="1"/>
</dbReference>
<protein>
    <submittedName>
        <fullName evidence="11">Branched-chain amino acid transport system permease protein</fullName>
    </submittedName>
</protein>
<feature type="transmembrane region" description="Helical" evidence="9">
    <location>
        <begin position="108"/>
        <end position="127"/>
    </location>
</feature>
<reference evidence="11 12" key="1">
    <citation type="submission" date="2020-08" db="EMBL/GenBank/DDBJ databases">
        <title>Genomic Encyclopedia of Type Strains, Phase IV (KMG-IV): sequencing the most valuable type-strain genomes for metagenomic binning, comparative biology and taxonomic classification.</title>
        <authorList>
            <person name="Goeker M."/>
        </authorList>
    </citation>
    <scope>NUCLEOTIDE SEQUENCE [LARGE SCALE GENOMIC DNA]</scope>
    <source>
        <strain evidence="11 12">DSM 45385</strain>
    </source>
</reference>
<dbReference type="Gene3D" id="3.40.50.300">
    <property type="entry name" value="P-loop containing nucleotide triphosphate hydrolases"/>
    <property type="match status" value="1"/>
</dbReference>
<dbReference type="RefSeq" id="WP_184975419.1">
    <property type="nucleotide sequence ID" value="NZ_JACHIN010000026.1"/>
</dbReference>
<dbReference type="InterPro" id="IPR001851">
    <property type="entry name" value="ABC_transp_permease"/>
</dbReference>
<dbReference type="InterPro" id="IPR003439">
    <property type="entry name" value="ABC_transporter-like_ATP-bd"/>
</dbReference>
<dbReference type="InterPro" id="IPR017871">
    <property type="entry name" value="ABC_transporter-like_CS"/>
</dbReference>
<dbReference type="CDD" id="cd06581">
    <property type="entry name" value="TM_PBP1_LivM_like"/>
    <property type="match status" value="1"/>
</dbReference>
<feature type="transmembrane region" description="Helical" evidence="9">
    <location>
        <begin position="201"/>
        <end position="221"/>
    </location>
</feature>
<dbReference type="GO" id="GO:0005886">
    <property type="term" value="C:plasma membrane"/>
    <property type="evidence" value="ECO:0007669"/>
    <property type="project" value="UniProtKB-SubCell"/>
</dbReference>
<dbReference type="Pfam" id="PF12399">
    <property type="entry name" value="BCA_ABC_TP_C"/>
    <property type="match status" value="1"/>
</dbReference>
<dbReference type="Pfam" id="PF00005">
    <property type="entry name" value="ABC_tran"/>
    <property type="match status" value="1"/>
</dbReference>
<dbReference type="PANTHER" id="PTHR45772">
    <property type="entry name" value="CONSERVED COMPONENT OF ABC TRANSPORTER FOR NATURAL AMINO ACIDS-RELATED"/>
    <property type="match status" value="1"/>
</dbReference>
<dbReference type="GO" id="GO:0015658">
    <property type="term" value="F:branched-chain amino acid transmembrane transporter activity"/>
    <property type="evidence" value="ECO:0007669"/>
    <property type="project" value="InterPro"/>
</dbReference>
<dbReference type="PROSITE" id="PS00211">
    <property type="entry name" value="ABC_TRANSPORTER_1"/>
    <property type="match status" value="1"/>
</dbReference>
<keyword evidence="3" id="KW-1003">Cell membrane</keyword>
<feature type="transmembrane region" description="Helical" evidence="9">
    <location>
        <begin position="58"/>
        <end position="76"/>
    </location>
</feature>
<evidence type="ECO:0000256" key="5">
    <source>
        <dbReference type="ARBA" id="ARBA00022741"/>
    </source>
</evidence>